<organism evidence="1 2">
    <name type="scientific">Maribrevibacterium harenarium</name>
    <dbReference type="NCBI Taxonomy" id="2589817"/>
    <lineage>
        <taxon>Bacteria</taxon>
        <taxon>Pseudomonadati</taxon>
        <taxon>Pseudomonadota</taxon>
        <taxon>Gammaproteobacteria</taxon>
        <taxon>Oceanospirillales</taxon>
        <taxon>Oceanospirillaceae</taxon>
        <taxon>Maribrevibacterium</taxon>
    </lineage>
</organism>
<keyword evidence="2" id="KW-1185">Reference proteome</keyword>
<dbReference type="RefSeq" id="WP_140590826.1">
    <property type="nucleotide sequence ID" value="NZ_VFRR01000043.1"/>
</dbReference>
<gene>
    <name evidence="1" type="ORF">FJM67_14635</name>
</gene>
<sequence length="190" mass="21471">MSSSLLKKPLKRTYLLLTLFLIAMYAPAKDLLTLLQQQFSQANIGIQTISFGNQYPWQATTHTGFVQASESLTEPQQIFVRFSLQNPSATPQIYNKIWLYFEHENGDREYTTDYTLYDPVSRRRLIGSAVEVGPSTSVEVLASYRYIPSFQAREPVSISVSWQGDDVLRSSSCQYKLSTSAMTQTGAECL</sequence>
<evidence type="ECO:0000313" key="1">
    <source>
        <dbReference type="EMBL" id="TPE47337.1"/>
    </source>
</evidence>
<protein>
    <recommendedName>
        <fullName evidence="3">Cutinase</fullName>
    </recommendedName>
</protein>
<dbReference type="AlphaFoldDB" id="A0A501WJM7"/>
<proteinExistence type="predicted"/>
<name>A0A501WJM7_9GAMM</name>
<dbReference type="Proteomes" id="UP000315901">
    <property type="component" value="Unassembled WGS sequence"/>
</dbReference>
<dbReference type="EMBL" id="VFRR01000043">
    <property type="protein sequence ID" value="TPE47337.1"/>
    <property type="molecule type" value="Genomic_DNA"/>
</dbReference>
<evidence type="ECO:0000313" key="2">
    <source>
        <dbReference type="Proteomes" id="UP000315901"/>
    </source>
</evidence>
<evidence type="ECO:0008006" key="3">
    <source>
        <dbReference type="Google" id="ProtNLM"/>
    </source>
</evidence>
<accession>A0A501WJM7</accession>
<dbReference type="OrthoDB" id="6103751at2"/>
<comment type="caution">
    <text evidence="1">The sequence shown here is derived from an EMBL/GenBank/DDBJ whole genome shotgun (WGS) entry which is preliminary data.</text>
</comment>
<reference evidence="1 2" key="1">
    <citation type="submission" date="2019-06" db="EMBL/GenBank/DDBJ databases">
        <title>A novel bacterium of genus Marinomonas, isolated from coastal sand.</title>
        <authorList>
            <person name="Huang H."/>
            <person name="Mo K."/>
            <person name="Hu Y."/>
        </authorList>
    </citation>
    <scope>NUCLEOTIDE SEQUENCE [LARGE SCALE GENOMIC DNA]</scope>
    <source>
        <strain evidence="1 2">HB171799</strain>
    </source>
</reference>